<organism evidence="16 17">
    <name type="scientific">Gordonia neofelifaecis NRRL B-59395</name>
    <dbReference type="NCBI Taxonomy" id="644548"/>
    <lineage>
        <taxon>Bacteria</taxon>
        <taxon>Bacillati</taxon>
        <taxon>Actinomycetota</taxon>
        <taxon>Actinomycetes</taxon>
        <taxon>Mycobacteriales</taxon>
        <taxon>Gordoniaceae</taxon>
        <taxon>Gordonia</taxon>
    </lineage>
</organism>
<dbReference type="STRING" id="644548.SCNU_15204"/>
<dbReference type="GO" id="GO:0052636">
    <property type="term" value="F:arabinosyltransferase activity"/>
    <property type="evidence" value="ECO:0007669"/>
    <property type="project" value="InterPro"/>
</dbReference>
<feature type="transmembrane region" description="Helical" evidence="12">
    <location>
        <begin position="611"/>
        <end position="633"/>
    </location>
</feature>
<dbReference type="Proteomes" id="UP000035065">
    <property type="component" value="Unassembled WGS sequence"/>
</dbReference>
<dbReference type="Gene3D" id="2.60.120.610">
    <property type="entry name" value="arabinofuranosyltransferase like domain"/>
    <property type="match status" value="1"/>
</dbReference>
<feature type="transmembrane region" description="Helical" evidence="12">
    <location>
        <begin position="555"/>
        <end position="573"/>
    </location>
</feature>
<dbReference type="Gene3D" id="3.40.190.160">
    <property type="match status" value="1"/>
</dbReference>
<feature type="transmembrane region" description="Helical" evidence="12">
    <location>
        <begin position="579"/>
        <end position="599"/>
    </location>
</feature>
<evidence type="ECO:0000256" key="4">
    <source>
        <dbReference type="ARBA" id="ARBA00022475"/>
    </source>
</evidence>
<evidence type="ECO:0000256" key="2">
    <source>
        <dbReference type="ARBA" id="ARBA00004651"/>
    </source>
</evidence>
<feature type="transmembrane region" description="Helical" evidence="12">
    <location>
        <begin position="653"/>
        <end position="673"/>
    </location>
</feature>
<feature type="transmembrane region" description="Helical" evidence="12">
    <location>
        <begin position="522"/>
        <end position="543"/>
    </location>
</feature>
<evidence type="ECO:0000256" key="8">
    <source>
        <dbReference type="ARBA" id="ARBA00022989"/>
    </source>
</evidence>
<dbReference type="RefSeq" id="WP_009680237.1">
    <property type="nucleotide sequence ID" value="NZ_AEUD01000014.1"/>
</dbReference>
<dbReference type="InterPro" id="IPR032731">
    <property type="entry name" value="Arabino_trans_C"/>
</dbReference>
<feature type="transmembrane region" description="Helical" evidence="12">
    <location>
        <begin position="324"/>
        <end position="345"/>
    </location>
</feature>
<feature type="domain" description="Arabinofuranosyltransferase central" evidence="13">
    <location>
        <begin position="207"/>
        <end position="674"/>
    </location>
</feature>
<dbReference type="EMBL" id="AEUD01000014">
    <property type="protein sequence ID" value="EGD54081.1"/>
    <property type="molecule type" value="Genomic_DNA"/>
</dbReference>
<feature type="transmembrane region" description="Helical" evidence="12">
    <location>
        <begin position="703"/>
        <end position="729"/>
    </location>
</feature>
<keyword evidence="17" id="KW-1185">Reference proteome</keyword>
<feature type="domain" description="Arabinosyltransferas concanavalin like" evidence="15">
    <location>
        <begin position="33"/>
        <end position="202"/>
    </location>
</feature>
<feature type="region of interest" description="Disordered" evidence="11">
    <location>
        <begin position="775"/>
        <end position="813"/>
    </location>
</feature>
<dbReference type="Pfam" id="PF17689">
    <property type="entry name" value="Arabino_trans_N"/>
    <property type="match status" value="1"/>
</dbReference>
<dbReference type="InterPro" id="IPR027451">
    <property type="entry name" value="EmbABC_dom1"/>
</dbReference>
<dbReference type="eggNOG" id="COG1807">
    <property type="taxonomic scope" value="Bacteria"/>
</dbReference>
<accession>F1YMF6</accession>
<dbReference type="GO" id="GO:0071555">
    <property type="term" value="P:cell wall organization"/>
    <property type="evidence" value="ECO:0007669"/>
    <property type="project" value="UniProtKB-KW"/>
</dbReference>
<evidence type="ECO:0000256" key="3">
    <source>
        <dbReference type="ARBA" id="ARBA00008195"/>
    </source>
</evidence>
<keyword evidence="7 12" id="KW-0812">Transmembrane</keyword>
<evidence type="ECO:0000313" key="16">
    <source>
        <dbReference type="EMBL" id="EGD54081.1"/>
    </source>
</evidence>
<evidence type="ECO:0000259" key="14">
    <source>
        <dbReference type="Pfam" id="PF14896"/>
    </source>
</evidence>
<comment type="function">
    <text evidence="1">Arabinosyl transferase responsible for the polymerization of arabinose into the arabinan of arabinogalactan.</text>
</comment>
<comment type="subcellular location">
    <subcellularLocation>
        <location evidence="2">Cell membrane</location>
        <topology evidence="2">Multi-pass membrane protein</topology>
    </subcellularLocation>
</comment>
<dbReference type="GO" id="GO:0071766">
    <property type="term" value="P:Actinobacterium-type cell wall biogenesis"/>
    <property type="evidence" value="ECO:0007669"/>
    <property type="project" value="InterPro"/>
</dbReference>
<feature type="transmembrane region" description="Helical" evidence="12">
    <location>
        <begin position="406"/>
        <end position="434"/>
    </location>
</feature>
<dbReference type="Gene3D" id="2.60.120.940">
    <property type="entry name" value="EmbC, C-terminal domain, subdomain 2"/>
    <property type="match status" value="1"/>
</dbReference>
<sequence>MPAFTVRRAQIIAIVTGVLGVLLALATPLLPVKQTVAQVSWPQNGTVESVAVPLFSYSPVELSVDIPCSAVNSLPAGKSVLLSTTSPSAPKAADRGLFVRVTGTEKPSVEVVTRNIPILSAPLSDVRSGACDEIQVRAASDEVSAEFTGLTNASGKPLKGATGSDGVPGGDQRPQVTGLFTQLTGPASAMPGLDAHMVIDSRYSTAPTLTKWLAIVIGVLCTLISLIALGRLDATDRRGHRRIFPARWWRLNPRDYTVIGLLIVWHMIGPNTSDDGYLMTMSRVAQNSDYTANYFRWFGAPESPFGWYYEVFGLLSHVTVASPWMRLPALACGIISWLIISHEVIPRLGRAARIRPAVPWTAAAVFLVAWFPFNNGLRPEPIICLGALLTWCSVERAIATGRLLPAAVACAAGAFSIAAGPTGVLAIAALVAGARPMFLALRRRAIDVDGITGRGRLQAYASLLAPIAAAGTFVVFVVFSNLTLRSFSEASTMKTALGPSLNWYNEIDRYSSLFAFSADGSIARRFAVLAMVLGMTVAGAVLIRKSRIPGTALGPARRIVGITFGSLLFLMFTPTKWTHHFGVFAGLAAALAALATIAASAQATHSRRNRTIFGALVLFVAALAMTAPNSYYYASAWGMPWGTAQVTIGSVPLGDALLYAALALLCLALWFHFREPFTGTDPHPAPPAHPSRLRRSATGTTRFIAAAPLGIVAGVLVVFLIGTAAMAGVHQSDSFSVPRSNFAALAGKPCAMADKVLVETDPSRFQLSAVDATLTDPLAGSPTHSRPDSDRGPTSGFTPDGIPDEVETKASSGSLGVLARDAAYDPDLLIANSGGTGGGTTDTAGVNGSHAQLPFELDPARTPVMGSYNADEQTPSSLTSGWYRLPADYKDHPLITLSAAGIYAPQNLKLEYTDQVLTPGVEDDDIASSGSIGLIDPGPRPSWRNVRIDTASLPDDLTAVRIAATDNDLAKDHFIVVTPPRLPEMTTLQQTVGSSDPTHVDWTSGLVAPCQRPFNFHAGVAEIPKWRVRPGADLAAAVSAWQGSLGGGPLGWLEVSQRADTIATYLSDDIGRDWGALERYTPYDETVPAQIDYSEVVRSGLWSPAPIRY</sequence>
<evidence type="ECO:0000256" key="10">
    <source>
        <dbReference type="ARBA" id="ARBA00023316"/>
    </source>
</evidence>
<feature type="domain" description="Arabinosyltransferase C-terminal" evidence="14">
    <location>
        <begin position="723"/>
        <end position="1108"/>
    </location>
</feature>
<dbReference type="InterPro" id="IPR042486">
    <property type="entry name" value="Arabino_trans_C_2"/>
</dbReference>
<feature type="transmembrane region" description="Helical" evidence="12">
    <location>
        <begin position="212"/>
        <end position="230"/>
    </location>
</feature>
<keyword evidence="9 12" id="KW-0472">Membrane</keyword>
<comment type="similarity">
    <text evidence="3">Belongs to the emb family.</text>
</comment>
<evidence type="ECO:0000313" key="17">
    <source>
        <dbReference type="Proteomes" id="UP000035065"/>
    </source>
</evidence>
<keyword evidence="10" id="KW-0961">Cell wall biogenesis/degradation</keyword>
<evidence type="ECO:0000256" key="1">
    <source>
        <dbReference type="ARBA" id="ARBA00003001"/>
    </source>
</evidence>
<evidence type="ECO:0000256" key="11">
    <source>
        <dbReference type="SAM" id="MobiDB-lite"/>
    </source>
</evidence>
<proteinExistence type="inferred from homology"/>
<evidence type="ECO:0000256" key="9">
    <source>
        <dbReference type="ARBA" id="ARBA00023136"/>
    </source>
</evidence>
<dbReference type="GO" id="GO:0005886">
    <property type="term" value="C:plasma membrane"/>
    <property type="evidence" value="ECO:0007669"/>
    <property type="project" value="UniProtKB-SubCell"/>
</dbReference>
<evidence type="ECO:0000256" key="12">
    <source>
        <dbReference type="SAM" id="Phobius"/>
    </source>
</evidence>
<dbReference type="InterPro" id="IPR040920">
    <property type="entry name" value="Arabino_trans_N"/>
</dbReference>
<dbReference type="Pfam" id="PF04602">
    <property type="entry name" value="Arabinose_trans"/>
    <property type="match status" value="1"/>
</dbReference>
<dbReference type="AlphaFoldDB" id="F1YMF6"/>
<feature type="transmembrane region" description="Helical" evidence="12">
    <location>
        <begin position="463"/>
        <end position="484"/>
    </location>
</feature>
<evidence type="ECO:0000259" key="15">
    <source>
        <dbReference type="Pfam" id="PF17689"/>
    </source>
</evidence>
<reference evidence="16 17" key="1">
    <citation type="journal article" date="2011" name="J. Bacteriol.">
        <title>Draft Genome Sequence of Gordonia neofelifaecis NRRL B-59395, a Cholesterol-Degrading Actinomycete.</title>
        <authorList>
            <person name="Ge F."/>
            <person name="Li W."/>
            <person name="Chen G."/>
            <person name="Liu Y."/>
            <person name="Zhang G."/>
            <person name="Yong B."/>
            <person name="Wang Q."/>
            <person name="Wang N."/>
            <person name="Huang Z."/>
            <person name="Li W."/>
            <person name="Wang J."/>
            <person name="Wu C."/>
            <person name="Xie Q."/>
            <person name="Liu G."/>
        </authorList>
    </citation>
    <scope>NUCLEOTIDE SEQUENCE [LARGE SCALE GENOMIC DNA]</scope>
    <source>
        <strain evidence="16 17">NRRL B-59395</strain>
    </source>
</reference>
<evidence type="ECO:0000256" key="6">
    <source>
        <dbReference type="ARBA" id="ARBA00022679"/>
    </source>
</evidence>
<feature type="transmembrane region" description="Helical" evidence="12">
    <location>
        <begin position="357"/>
        <end position="373"/>
    </location>
</feature>
<evidence type="ECO:0000259" key="13">
    <source>
        <dbReference type="Pfam" id="PF04602"/>
    </source>
</evidence>
<name>F1YMF6_9ACTN</name>
<keyword evidence="5" id="KW-0328">Glycosyltransferase</keyword>
<gene>
    <name evidence="16" type="ORF">SCNU_15204</name>
</gene>
<dbReference type="Pfam" id="PF14896">
    <property type="entry name" value="Arabino_trans_C"/>
    <property type="match status" value="1"/>
</dbReference>
<dbReference type="OrthoDB" id="3584570at2"/>
<keyword evidence="8 12" id="KW-1133">Transmembrane helix</keyword>
<keyword evidence="4" id="KW-1003">Cell membrane</keyword>
<evidence type="ECO:0000256" key="7">
    <source>
        <dbReference type="ARBA" id="ARBA00022692"/>
    </source>
</evidence>
<evidence type="ECO:0000256" key="5">
    <source>
        <dbReference type="ARBA" id="ARBA00022676"/>
    </source>
</evidence>
<keyword evidence="6" id="KW-0808">Transferase</keyword>
<comment type="caution">
    <text evidence="16">The sequence shown here is derived from an EMBL/GenBank/DDBJ whole genome shotgun (WGS) entry which is preliminary data.</text>
</comment>
<protein>
    <submittedName>
        <fullName evidence="16">Cell wall arabinan synthesis protein</fullName>
    </submittedName>
</protein>
<dbReference type="InterPro" id="IPR007680">
    <property type="entry name" value="Arabino_trans_central"/>
</dbReference>